<evidence type="ECO:0000256" key="10">
    <source>
        <dbReference type="ARBA" id="ARBA00083868"/>
    </source>
</evidence>
<dbReference type="EMBL" id="KB741211">
    <property type="protein sequence ID" value="ENN72796.1"/>
    <property type="molecule type" value="Genomic_DNA"/>
</dbReference>
<evidence type="ECO:0000256" key="3">
    <source>
        <dbReference type="ARBA" id="ARBA00022490"/>
    </source>
</evidence>
<dbReference type="InterPro" id="IPR009060">
    <property type="entry name" value="UBA-like_sf"/>
</dbReference>
<dbReference type="SMART" id="SM00326">
    <property type="entry name" value="SH3"/>
    <property type="match status" value="1"/>
</dbReference>
<evidence type="ECO:0000256" key="8">
    <source>
        <dbReference type="ARBA" id="ARBA00052011"/>
    </source>
</evidence>
<keyword evidence="2" id="KW-0728">SH3 domain</keyword>
<dbReference type="PROSITE" id="PS50002">
    <property type="entry name" value="SH3"/>
    <property type="match status" value="1"/>
</dbReference>
<keyword evidence="4" id="KW-0378">Hydrolase</keyword>
<dbReference type="CDD" id="cd11791">
    <property type="entry name" value="SH3_UBASH3"/>
    <property type="match status" value="1"/>
</dbReference>
<dbReference type="InterPro" id="IPR001452">
    <property type="entry name" value="SH3_domain"/>
</dbReference>
<dbReference type="InterPro" id="IPR051710">
    <property type="entry name" value="Phosphatase_SH3-domain"/>
</dbReference>
<accession>N6TWM5</accession>
<dbReference type="PANTHER" id="PTHR16469:SF27">
    <property type="entry name" value="UBIQUITIN-ASSOCIATED AND SH3 DOMAIN-CONTAINING BA-RELATED"/>
    <property type="match status" value="1"/>
</dbReference>
<dbReference type="FunFam" id="1.10.8.10:FF:000053">
    <property type="entry name" value="Ubiquitin-associated and SH3 domain-containing, A"/>
    <property type="match status" value="1"/>
</dbReference>
<dbReference type="Gene3D" id="1.10.8.10">
    <property type="entry name" value="DNA helicase RuvA subunit, C-terminal domain"/>
    <property type="match status" value="1"/>
</dbReference>
<gene>
    <name evidence="12" type="ORF">YQE_10600</name>
</gene>
<dbReference type="InterPro" id="IPR036028">
    <property type="entry name" value="SH3-like_dom_sf"/>
</dbReference>
<feature type="non-terminal residue" evidence="12">
    <location>
        <position position="1"/>
    </location>
</feature>
<protein>
    <recommendedName>
        <fullName evidence="9">Ecdysteroid-phosphate phosphatase</fullName>
    </recommendedName>
    <alternativeName>
        <fullName evidence="10">Protein UBASH3A homolog</fullName>
    </alternativeName>
</protein>
<dbReference type="InterPro" id="IPR029033">
    <property type="entry name" value="His_PPase_superfam"/>
</dbReference>
<dbReference type="SUPFAM" id="SSF46934">
    <property type="entry name" value="UBA-like"/>
    <property type="match status" value="1"/>
</dbReference>
<dbReference type="CDD" id="cd14301">
    <property type="entry name" value="UBA_UBS3B"/>
    <property type="match status" value="1"/>
</dbReference>
<dbReference type="GO" id="GO:0003993">
    <property type="term" value="F:acid phosphatase activity"/>
    <property type="evidence" value="ECO:0007669"/>
    <property type="project" value="UniProtKB-ARBA"/>
</dbReference>
<dbReference type="PANTHER" id="PTHR16469">
    <property type="entry name" value="UBIQUITIN-ASSOCIATED AND SH3 DOMAIN-CONTAINING BA-RELATED"/>
    <property type="match status" value="1"/>
</dbReference>
<dbReference type="SUPFAM" id="SSF53254">
    <property type="entry name" value="Phosphoglycerate mutase-like"/>
    <property type="match status" value="1"/>
</dbReference>
<keyword evidence="5" id="KW-0904">Protein phosphatase</keyword>
<comment type="catalytic activity">
    <reaction evidence="8">
        <text>ecdysone 22-phosphate + H2O = ecdysone + phosphate</text>
        <dbReference type="Rhea" id="RHEA:63576"/>
        <dbReference type="ChEBI" id="CHEBI:15377"/>
        <dbReference type="ChEBI" id="CHEBI:16688"/>
        <dbReference type="ChEBI" id="CHEBI:43474"/>
        <dbReference type="ChEBI" id="CHEBI:147380"/>
    </reaction>
</comment>
<evidence type="ECO:0000256" key="7">
    <source>
        <dbReference type="ARBA" id="ARBA00051991"/>
    </source>
</evidence>
<comment type="catalytic activity">
    <reaction evidence="6">
        <text>20-hydroxyecdysone 22-phosphate + H2O = 20-hydroxyecdysone + phosphate</text>
        <dbReference type="Rhea" id="RHEA:63580"/>
        <dbReference type="ChEBI" id="CHEBI:15377"/>
        <dbReference type="ChEBI" id="CHEBI:16587"/>
        <dbReference type="ChEBI" id="CHEBI:43474"/>
        <dbReference type="ChEBI" id="CHEBI:147382"/>
    </reaction>
</comment>
<dbReference type="AlphaFoldDB" id="N6TWM5"/>
<dbReference type="FunFam" id="3.40.50.1240:FF:000032">
    <property type="entry name" value="Blast:Protein UBASH3A homolog"/>
    <property type="match status" value="1"/>
</dbReference>
<evidence type="ECO:0000256" key="2">
    <source>
        <dbReference type="ARBA" id="ARBA00022443"/>
    </source>
</evidence>
<evidence type="ECO:0000256" key="1">
    <source>
        <dbReference type="ARBA" id="ARBA00004514"/>
    </source>
</evidence>
<dbReference type="GO" id="GO:0102531">
    <property type="term" value="F:ecdysteroid-phosphate phosphatase activity"/>
    <property type="evidence" value="ECO:0007669"/>
    <property type="project" value="UniProtKB-ARBA"/>
</dbReference>
<reference evidence="12" key="1">
    <citation type="journal article" date="2013" name="Genome Biol.">
        <title>Draft genome of the mountain pine beetle, Dendroctonus ponderosae Hopkins, a major forest pest.</title>
        <authorList>
            <person name="Keeling C.I."/>
            <person name="Yuen M.M."/>
            <person name="Liao N.Y."/>
            <person name="Docking T.R."/>
            <person name="Chan S.K."/>
            <person name="Taylor G.A."/>
            <person name="Palmquist D.L."/>
            <person name="Jackman S.D."/>
            <person name="Nguyen A."/>
            <person name="Li M."/>
            <person name="Henderson H."/>
            <person name="Janes J.K."/>
            <person name="Zhao Y."/>
            <person name="Pandoh P."/>
            <person name="Moore R."/>
            <person name="Sperling F.A."/>
            <person name="Huber D.P."/>
            <person name="Birol I."/>
            <person name="Jones S.J."/>
            <person name="Bohlmann J."/>
        </authorList>
    </citation>
    <scope>NUCLEOTIDE SEQUENCE</scope>
</reference>
<evidence type="ECO:0000256" key="6">
    <source>
        <dbReference type="ARBA" id="ARBA00050567"/>
    </source>
</evidence>
<dbReference type="Pfam" id="PF00300">
    <property type="entry name" value="His_Phos_1"/>
    <property type="match status" value="1"/>
</dbReference>
<dbReference type="PROSITE" id="PS50030">
    <property type="entry name" value="UBA"/>
    <property type="match status" value="1"/>
</dbReference>
<dbReference type="Gene3D" id="3.40.50.1240">
    <property type="entry name" value="Phosphoglycerate mutase-like"/>
    <property type="match status" value="1"/>
</dbReference>
<dbReference type="SUPFAM" id="SSF50044">
    <property type="entry name" value="SH3-domain"/>
    <property type="match status" value="1"/>
</dbReference>
<keyword evidence="3" id="KW-0963">Cytoplasm</keyword>
<comment type="subcellular location">
    <subcellularLocation>
        <location evidence="1">Cytoplasm</location>
        <location evidence="1">Cytosol</location>
    </subcellularLocation>
</comment>
<dbReference type="GO" id="GO:0005829">
    <property type="term" value="C:cytosol"/>
    <property type="evidence" value="ECO:0007669"/>
    <property type="project" value="UniProtKB-SubCell"/>
</dbReference>
<dbReference type="CDD" id="cd07067">
    <property type="entry name" value="HP_PGM_like"/>
    <property type="match status" value="1"/>
</dbReference>
<sequence>VKLSPVTLNVKLLPLFVNKTSSSLFGCIRVGLAMAALPPRRNPTPTKISKQNLTPLQILLQMGVPKHRAEKALAATGNRGVQLASDWLLAHVNDPLLDDNSPREYILYACPTGPFLEQLQAFWSKSFSLCGWNGAHNFTPHITLVSFFKAPDQDSTHLALSLKTVMDRQGAVLNESLKLESYTSPNFMGFFVTEEHADYLKRIAMQYVKEVSNAIISDTYEQFDALTACFPWCTTTTARCIPRGSRSISLEPHVKSLHLTLAYQFPNAQYQHLKALVDQLDCAMPSNWELRLYSRDPRLNGKQVHKVIHPYSPTECDELELRAGDYLYIGSEALGSSMDGWVEGVSWLTGLSGLLPESYTERTAESDAWTLHKKISINSVTPDPEPKLAELKSGGASTTSTSSNEHSVLNNEEVKMPPPPGIPEVERNVAKENFYENLIDIRRQENKDSPLEESPSRRVFIMRHGERIDFTFGSWVPYCFDESGTYARKDLNMPKTLPERKGGAAAYLTDSPLTNIGLFEAKLVGEALRDQNVTIEEVYCSPSYRCIQTCDSVLKGLNRNENLAIKVEPGLFEWMAWYPAEHVPDWMTPSELSRAGFNIDEHYVPVVSEKELKDNRENCEQFYLRSAFVTRSSLAAAPKGNLLLVGHTATLDTCSRELVGKGARSGSELVKIIQKIPYCSLIEVTGVGESWSIVEPPCLPLTHSTNQRFDWKVLLQ</sequence>
<dbReference type="HOGENOM" id="CLU_016516_1_0_1"/>
<dbReference type="Gene3D" id="2.30.30.40">
    <property type="entry name" value="SH3 Domains"/>
    <property type="match status" value="1"/>
</dbReference>
<comment type="catalytic activity">
    <reaction evidence="7">
        <text>2-deoxyecdysone 22-phosphate + H2O = 2-deoxyecdysone + phosphate</text>
        <dbReference type="Rhea" id="RHEA:63584"/>
        <dbReference type="ChEBI" id="CHEBI:15377"/>
        <dbReference type="ChEBI" id="CHEBI:19566"/>
        <dbReference type="ChEBI" id="CHEBI:43474"/>
        <dbReference type="ChEBI" id="CHEBI:147386"/>
    </reaction>
</comment>
<evidence type="ECO:0000256" key="11">
    <source>
        <dbReference type="SAM" id="MobiDB-lite"/>
    </source>
</evidence>
<dbReference type="Pfam" id="PF14604">
    <property type="entry name" value="SH3_9"/>
    <property type="match status" value="1"/>
</dbReference>
<proteinExistence type="predicted"/>
<evidence type="ECO:0000313" key="12">
    <source>
        <dbReference type="EMBL" id="ENN72796.1"/>
    </source>
</evidence>
<evidence type="ECO:0000256" key="9">
    <source>
        <dbReference type="ARBA" id="ARBA00074288"/>
    </source>
</evidence>
<dbReference type="OMA" id="NMPKEIP"/>
<dbReference type="InterPro" id="IPR013078">
    <property type="entry name" value="His_Pase_superF_clade-1"/>
</dbReference>
<organism evidence="12">
    <name type="scientific">Dendroctonus ponderosae</name>
    <name type="common">Mountain pine beetle</name>
    <dbReference type="NCBI Taxonomy" id="77166"/>
    <lineage>
        <taxon>Eukaryota</taxon>
        <taxon>Metazoa</taxon>
        <taxon>Ecdysozoa</taxon>
        <taxon>Arthropoda</taxon>
        <taxon>Hexapoda</taxon>
        <taxon>Insecta</taxon>
        <taxon>Pterygota</taxon>
        <taxon>Neoptera</taxon>
        <taxon>Endopterygota</taxon>
        <taxon>Coleoptera</taxon>
        <taxon>Polyphaga</taxon>
        <taxon>Cucujiformia</taxon>
        <taxon>Curculionidae</taxon>
        <taxon>Scolytinae</taxon>
        <taxon>Dendroctonus</taxon>
    </lineage>
</organism>
<feature type="region of interest" description="Disordered" evidence="11">
    <location>
        <begin position="380"/>
        <end position="420"/>
    </location>
</feature>
<evidence type="ECO:0000256" key="5">
    <source>
        <dbReference type="ARBA" id="ARBA00022912"/>
    </source>
</evidence>
<name>N6TWM5_DENPD</name>
<dbReference type="InterPro" id="IPR015940">
    <property type="entry name" value="UBA"/>
</dbReference>
<evidence type="ECO:0000256" key="4">
    <source>
        <dbReference type="ARBA" id="ARBA00022801"/>
    </source>
</evidence>
<dbReference type="Pfam" id="PF22562">
    <property type="entry name" value="UBA_7"/>
    <property type="match status" value="1"/>
</dbReference>
<dbReference type="OrthoDB" id="414418at2759"/>
<dbReference type="GO" id="GO:0004721">
    <property type="term" value="F:phosphoprotein phosphatase activity"/>
    <property type="evidence" value="ECO:0007669"/>
    <property type="project" value="UniProtKB-KW"/>
</dbReference>